<dbReference type="Pfam" id="PF25097">
    <property type="entry name" value="ARM_Cnot1"/>
    <property type="match status" value="1"/>
</dbReference>
<dbReference type="GO" id="GO:0030015">
    <property type="term" value="C:CCR4-NOT core complex"/>
    <property type="evidence" value="ECO:0007669"/>
    <property type="project" value="InterPro"/>
</dbReference>
<evidence type="ECO:0000259" key="12">
    <source>
        <dbReference type="Pfam" id="PF16418"/>
    </source>
</evidence>
<dbReference type="GO" id="GO:0000289">
    <property type="term" value="P:nuclear-transcribed mRNA poly(A) tail shortening"/>
    <property type="evidence" value="ECO:0007669"/>
    <property type="project" value="UniProtKB-ARBA"/>
</dbReference>
<evidence type="ECO:0000256" key="2">
    <source>
        <dbReference type="ARBA" id="ARBA00022491"/>
    </source>
</evidence>
<dbReference type="Pfam" id="PF12842">
    <property type="entry name" value="DUF3819"/>
    <property type="match status" value="1"/>
</dbReference>
<dbReference type="CDD" id="cd20710">
    <property type="entry name" value="NOT1_connector"/>
    <property type="match status" value="1"/>
</dbReference>
<dbReference type="InterPro" id="IPR007196">
    <property type="entry name" value="CCR4-Not_Not1_C"/>
</dbReference>
<evidence type="ECO:0000256" key="5">
    <source>
        <dbReference type="ARBA" id="ARBA00023242"/>
    </source>
</evidence>
<dbReference type="InterPro" id="IPR055454">
    <property type="entry name" value="CNOT1-like_NOT1_connector"/>
</dbReference>
<feature type="domain" description="CCR4-Not complex component Not1 C-terminal" evidence="8">
    <location>
        <begin position="1743"/>
        <end position="2100"/>
    </location>
</feature>
<dbReference type="InterPro" id="IPR040398">
    <property type="entry name" value="Not1"/>
</dbReference>
<dbReference type="PANTHER" id="PTHR13162">
    <property type="entry name" value="CCR4-NOT TRANSCRIPTION COMPLEX"/>
    <property type="match status" value="1"/>
</dbReference>
<dbReference type="GO" id="GO:0017148">
    <property type="term" value="P:negative regulation of translation"/>
    <property type="evidence" value="ECO:0007669"/>
    <property type="project" value="InterPro"/>
</dbReference>
<dbReference type="Pfam" id="PF16415">
    <property type="entry name" value="CNOT1_CAF1_bind"/>
    <property type="match status" value="1"/>
</dbReference>
<dbReference type="Gene3D" id="1.25.40.840">
    <property type="entry name" value="CCR4-NOT transcription complex subunit 1 TTP binding domain"/>
    <property type="match status" value="1"/>
</dbReference>
<reference evidence="15" key="2">
    <citation type="submission" date="2015-01" db="EMBL/GenBank/DDBJ databases">
        <title>Evolutionary Origins and Diversification of the Mycorrhizal Mutualists.</title>
        <authorList>
            <consortium name="DOE Joint Genome Institute"/>
            <consortium name="Mycorrhizal Genomics Consortium"/>
            <person name="Kohler A."/>
            <person name="Kuo A."/>
            <person name="Nagy L.G."/>
            <person name="Floudas D."/>
            <person name="Copeland A."/>
            <person name="Barry K.W."/>
            <person name="Cichocki N."/>
            <person name="Veneault-Fourrey C."/>
            <person name="LaButti K."/>
            <person name="Lindquist E.A."/>
            <person name="Lipzen A."/>
            <person name="Lundell T."/>
            <person name="Morin E."/>
            <person name="Murat C."/>
            <person name="Riley R."/>
            <person name="Ohm R."/>
            <person name="Sun H."/>
            <person name="Tunlid A."/>
            <person name="Henrissat B."/>
            <person name="Grigoriev I.V."/>
            <person name="Hibbett D.S."/>
            <person name="Martin F."/>
        </authorList>
    </citation>
    <scope>NUCLEOTIDE SEQUENCE [LARGE SCALE GENOMIC DNA]</scope>
    <source>
        <strain evidence="15">Foug A</strain>
    </source>
</reference>
<dbReference type="InParanoid" id="A0A0C3DCB5"/>
<dbReference type="FunFam" id="1.25.40.180:FF:000012">
    <property type="entry name" value="Ccr4-Not transcription complex subunit"/>
    <property type="match status" value="1"/>
</dbReference>
<organism evidence="14 15">
    <name type="scientific">Scleroderma citrinum Foug A</name>
    <dbReference type="NCBI Taxonomy" id="1036808"/>
    <lineage>
        <taxon>Eukaryota</taxon>
        <taxon>Fungi</taxon>
        <taxon>Dikarya</taxon>
        <taxon>Basidiomycota</taxon>
        <taxon>Agaricomycotina</taxon>
        <taxon>Agaricomycetes</taxon>
        <taxon>Agaricomycetidae</taxon>
        <taxon>Boletales</taxon>
        <taxon>Sclerodermatineae</taxon>
        <taxon>Sclerodermataceae</taxon>
        <taxon>Scleroderma</taxon>
    </lineage>
</organism>
<dbReference type="Gene3D" id="1.25.40.800">
    <property type="match status" value="1"/>
</dbReference>
<accession>A0A0C3DCB5</accession>
<dbReference type="GO" id="GO:0005634">
    <property type="term" value="C:nucleus"/>
    <property type="evidence" value="ECO:0007669"/>
    <property type="project" value="UniProtKB-SubCell"/>
</dbReference>
<evidence type="ECO:0000256" key="6">
    <source>
        <dbReference type="ARBA" id="ARBA00059181"/>
    </source>
</evidence>
<dbReference type="InterPro" id="IPR032193">
    <property type="entry name" value="CNOT1_TTP_bind"/>
</dbReference>
<feature type="domain" description="CCR4-NOT transcription complex subunit 1 CAF1-binding" evidence="10">
    <location>
        <begin position="844"/>
        <end position="1062"/>
    </location>
</feature>
<dbReference type="GO" id="GO:0000932">
    <property type="term" value="C:P-body"/>
    <property type="evidence" value="ECO:0007669"/>
    <property type="project" value="TreeGrafter"/>
</dbReference>
<evidence type="ECO:0000259" key="10">
    <source>
        <dbReference type="Pfam" id="PF16415"/>
    </source>
</evidence>
<feature type="domain" description="CCR4-NOT transcription complex subunit 1 TTP binding" evidence="11">
    <location>
        <begin position="651"/>
        <end position="805"/>
    </location>
</feature>
<feature type="domain" description="CCR4-NOT transcription complex subunit 1 HEAT repeat" evidence="12">
    <location>
        <begin position="461"/>
        <end position="605"/>
    </location>
</feature>
<dbReference type="STRING" id="1036808.A0A0C3DCB5"/>
<dbReference type="InterPro" id="IPR024557">
    <property type="entry name" value="CNOT1_dom_4"/>
</dbReference>
<dbReference type="InterPro" id="IPR032191">
    <property type="entry name" value="CNOT1_CAF1_bind"/>
</dbReference>
<evidence type="ECO:0000313" key="14">
    <source>
        <dbReference type="EMBL" id="KIM53711.1"/>
    </source>
</evidence>
<keyword evidence="4" id="KW-0804">Transcription</keyword>
<gene>
    <name evidence="14" type="ORF">SCLCIDRAFT_1157189</name>
</gene>
<dbReference type="Gene3D" id="1.25.40.790">
    <property type="match status" value="1"/>
</dbReference>
<dbReference type="OrthoDB" id="1933107at2759"/>
<keyword evidence="15" id="KW-1185">Reference proteome</keyword>
<evidence type="ECO:0000259" key="8">
    <source>
        <dbReference type="Pfam" id="PF04054"/>
    </source>
</evidence>
<evidence type="ECO:0000256" key="3">
    <source>
        <dbReference type="ARBA" id="ARBA00023015"/>
    </source>
</evidence>
<feature type="domain" description="CCR4-NOT transcription complex subunit 1-like NOT1 connector" evidence="13">
    <location>
        <begin position="1390"/>
        <end position="1573"/>
    </location>
</feature>
<dbReference type="FunCoup" id="A0A0C3DCB5">
    <property type="interactions" value="699"/>
</dbReference>
<dbReference type="EMBL" id="KN822173">
    <property type="protein sequence ID" value="KIM53711.1"/>
    <property type="molecule type" value="Genomic_DNA"/>
</dbReference>
<keyword evidence="5" id="KW-0539">Nucleus</keyword>
<comment type="subcellular location">
    <subcellularLocation>
        <location evidence="1">Nucleus</location>
    </subcellularLocation>
</comment>
<dbReference type="InterPro" id="IPR032194">
    <property type="entry name" value="CNOT1_HEAT"/>
</dbReference>
<keyword evidence="2" id="KW-0678">Repressor</keyword>
<evidence type="ECO:0000256" key="1">
    <source>
        <dbReference type="ARBA" id="ARBA00004123"/>
    </source>
</evidence>
<dbReference type="Pfam" id="PF16418">
    <property type="entry name" value="CNOT1_HEAT"/>
    <property type="match status" value="1"/>
</dbReference>
<feature type="domain" description="CCR4-NOT transcription complex subunit 1" evidence="9">
    <location>
        <begin position="1141"/>
        <end position="1284"/>
    </location>
</feature>
<proteinExistence type="predicted"/>
<evidence type="ECO:0000256" key="4">
    <source>
        <dbReference type="ARBA" id="ARBA00023163"/>
    </source>
</evidence>
<dbReference type="Pfam" id="PF04054">
    <property type="entry name" value="Not1"/>
    <property type="match status" value="1"/>
</dbReference>
<evidence type="ECO:0000259" key="9">
    <source>
        <dbReference type="Pfam" id="PF12842"/>
    </source>
</evidence>
<dbReference type="HOGENOM" id="CLU_000286_3_1_1"/>
<evidence type="ECO:0000313" key="15">
    <source>
        <dbReference type="Proteomes" id="UP000053989"/>
    </source>
</evidence>
<evidence type="ECO:0000259" key="11">
    <source>
        <dbReference type="Pfam" id="PF16417"/>
    </source>
</evidence>
<keyword evidence="3" id="KW-0805">Transcription regulation</keyword>
<dbReference type="InterPro" id="IPR038535">
    <property type="entry name" value="CNOT1_TTP_bind_sf"/>
</dbReference>
<dbReference type="Pfam" id="PF16417">
    <property type="entry name" value="CNOT1_TTP_bind"/>
    <property type="match status" value="1"/>
</dbReference>
<sequence length="2107" mass="236416">MDNPPNANIHTIVKAQIVFLLSTLTEDNFERNQLEIRSLSEQHGLDTYLHFIRRLIVHSQGRLTSATSPAFDTSTGLTFRLLVQETQRLARDPFLADRFREGIDKGEGDAFRHFDLLRFVDRVSLRPLERLVLASSIASSSTRKELASQAIALIRLDFENAVLSLCQRPSFDHADLSPQQVAKLMSNLLMEPTSGPPILAKYDPDTVAPILQRIFPNLSLPPGTSLVQTLIQLGPDITGDGEVVRALLTRFGISDASPPRDNQVVEIVSSLAHLAAEGTALWDVGVLVRALSSFHVSISWPNVIKVFDIPDRHGVDTATLKLLIAILINCPRDMELHAVTGFWGVWKNSLYQLKLLDALLSLPADTFNFVSLPGRRIVTVDDVAIASPTIKSLAANVQGHTWNSLDLFEVLVRLADSENSDIHTQVREMLDKALKISAELVHMGLLQVPNSNWNDVRLEYSRKLLAMFLAGHPNHQLVFMRLWQIEPTYLTDAFRDFYEESPLNITRILDVAQDLKILENLLEVRPFTFALDVAALASRREYLNLDKWLADNVATHGAEFLRSMIVFLEVKMDSEKVSRVSDPPVDSRTMPLSPQTVAIFLRTLRNNSAKMPREDIDYCLEVRNSCLQIHPRLMNLTPGADAEPGFSVVSYTAEIESEVDAIYKQMYDEQTTIDEVIALLQRSKASADGRDHEIFSCMLHFLFDEYKFFQSYYPARELAMTAYLFGSIIYHELVDFIPLGIAIRYVVDALTCAPETNLFKFGLQALARFESRLGEWQPLCQALLRIPHLMEARPDLATTTHRALAAGADGSRSTADMRGLSAGLAAEPVPVFTAIQPDKLEGEVVKPPEEVSDKILFIVNNLAPSNFEVKLTEMKGYFDDEFAWWFANYLVDQRISAEPNNHQLYLRFLDALDTQKLSKLILHETLVKSAIVLNNEKTLQVTSERLILKNLGSWLGTITLSRDKPIRHKNLSFKDLLVEGYESGRLIVAIPFVCKILEPCSKSKVFKPPNPWLMAVISLLAELYHFADLKLNLKFEIEVLCKGLDIDLDNVEATTILRNKPTGNAAPPAGGLHEFVSEIESVAMNGFESTGIPGDSQVVPLGHVSSAESQRAIGTHMESILDNLASSVIIGTQLAPFHVNPTFKRAVQLAVDRAVREIIVPVVERSVTIAGISTRELVAKDFATEPSEERLRKAGHSMARKLAGSLALVTCKEPLKSNLGGHLRNSLIDHGFTEQVVSEQVLSILVADNVEVACSAIEKAAMERAVTDVDDGFAASYEIRRRHRELRAGQVFWDPAAPPANFSAGLPDPLRIKPAGLLAHQLAVYDDFSLDPKRRTTMSRPSSSMTYSRNEHVNPALYAASPTPDQNMGQQVHTSHQDAMDKFAITIRDLESLIVQLHIPSLSALPSNHDIRHLLRQVLYTAAESVDRHRTPLLMSQKIVQLLYKTSSQLGREIYVTLLDQLCRAFEDVAKEAITWLLYAEDERKLNIPVTVTLLRSGLVNVSLQDQQLAKSLFQDPRPSLQSFAAGLVRECLSSEPPVASQSQLTYTIEVLGQLAQASKANEEVNRLVDDLHGVRRPSTSATSDGVVVRQPSVKPETEQLREKLFVWFQQWVNIFQRSHSPEKAFVPYITQLTKQGILKVEDVSSFFFRVCLEAGINSYMKCVTAGEFDYAFQALDAMSRLIVYIIKYHGDASGVNNDQAKVHYLTKILSIVVLVLANMHEEQGAIFQQKPFFRFFSSLVNDLHSMETHLGTAYFHLLVAISDTFSSLQPMYFPGFAFSWLSLISHRHFMPKLLLAENREGWSAFHKLLLSLLKFLAPFLKESDLQLAARDLYRGTLRLLLVLLHDFPEFLSGYYFSLCDAIPYRCVQLRNIVLSAFPLSIVLPDPHLRNVKFDSIPEMGPIPPISSDFASGLRIPELRNGLDQYLFNRGTPTFLASLKERLKSPAVAEGSTETYNLSLLNSVVMYIGVSSVAQAKSRSGSPVFNPTEPGVIALQYLATNLDVEGQHHLLSSMVLHLRYPNAHTHWFSSLLLHLFLEVKDDRFREVMTRVLLERFVVHRPHPWGALVTFIELLRNPKYEFWNKEFIRVVPEVTILLESIARSIYQP</sequence>
<dbReference type="Gene3D" id="1.25.40.180">
    <property type="match status" value="1"/>
</dbReference>
<protein>
    <recommendedName>
        <fullName evidence="7">General negative regulator of transcription subunit 1</fullName>
    </recommendedName>
</protein>
<name>A0A0C3DCB5_9AGAM</name>
<comment type="function">
    <text evidence="6">Acts as a component of the CCR4-NOT core complex, which in the nucleus seems to be a general transcription factor, and in the cytoplasm the major mRNA deadenylase involved in mRNA turnover. The NOT protein subcomplex negatively regulates the basal and activated transcription of many genes. Preferentially affects TC-type TATA element-dependent transcription. Could directly or indirectly inhibit component(s) of the general transcription machinery.</text>
</comment>
<dbReference type="Proteomes" id="UP000053989">
    <property type="component" value="Unassembled WGS sequence"/>
</dbReference>
<dbReference type="PANTHER" id="PTHR13162:SF8">
    <property type="entry name" value="CCR4-NOT TRANSCRIPTION COMPLEX SUBUNIT 1"/>
    <property type="match status" value="1"/>
</dbReference>
<evidence type="ECO:0000256" key="7">
    <source>
        <dbReference type="ARBA" id="ARBA00074459"/>
    </source>
</evidence>
<reference evidence="14 15" key="1">
    <citation type="submission" date="2014-04" db="EMBL/GenBank/DDBJ databases">
        <authorList>
            <consortium name="DOE Joint Genome Institute"/>
            <person name="Kuo A."/>
            <person name="Kohler A."/>
            <person name="Nagy L.G."/>
            <person name="Floudas D."/>
            <person name="Copeland A."/>
            <person name="Barry K.W."/>
            <person name="Cichocki N."/>
            <person name="Veneault-Fourrey C."/>
            <person name="LaButti K."/>
            <person name="Lindquist E.A."/>
            <person name="Lipzen A."/>
            <person name="Lundell T."/>
            <person name="Morin E."/>
            <person name="Murat C."/>
            <person name="Sun H."/>
            <person name="Tunlid A."/>
            <person name="Henrissat B."/>
            <person name="Grigoriev I.V."/>
            <person name="Hibbett D.S."/>
            <person name="Martin F."/>
            <person name="Nordberg H.P."/>
            <person name="Cantor M.N."/>
            <person name="Hua S.X."/>
        </authorList>
    </citation>
    <scope>NUCLEOTIDE SEQUENCE [LARGE SCALE GENOMIC DNA]</scope>
    <source>
        <strain evidence="14 15">Foug A</strain>
    </source>
</reference>
<dbReference type="GO" id="GO:0060090">
    <property type="term" value="F:molecular adaptor activity"/>
    <property type="evidence" value="ECO:0007669"/>
    <property type="project" value="TreeGrafter"/>
</dbReference>
<evidence type="ECO:0000259" key="13">
    <source>
        <dbReference type="Pfam" id="PF25097"/>
    </source>
</evidence>